<protein>
    <submittedName>
        <fullName evidence="1">Uncharacterized protein</fullName>
    </submittedName>
</protein>
<dbReference type="EMBL" id="CM042882">
    <property type="protein sequence ID" value="KAI4380168.1"/>
    <property type="molecule type" value="Genomic_DNA"/>
</dbReference>
<evidence type="ECO:0000313" key="1">
    <source>
        <dbReference type="EMBL" id="KAI4380168.1"/>
    </source>
</evidence>
<dbReference type="Proteomes" id="UP001057402">
    <property type="component" value="Chromosome 3"/>
</dbReference>
<proteinExistence type="predicted"/>
<evidence type="ECO:0000313" key="2">
    <source>
        <dbReference type="Proteomes" id="UP001057402"/>
    </source>
</evidence>
<accession>A0ACB9RNZ8</accession>
<sequence length="80" mass="8972">MLRSLFPDAGTFDKDLNSGGMNGSIVYELKMPENAGLTKPVLEKPKAAVDSKKPEWGISVLRMLFMKGRPMQKGDFRRKN</sequence>
<name>A0ACB9RNZ8_9MYRT</name>
<reference evidence="2" key="1">
    <citation type="journal article" date="2023" name="Front. Plant Sci.">
        <title>Chromosomal-level genome assembly of Melastoma candidum provides insights into trichome evolution.</title>
        <authorList>
            <person name="Zhong Y."/>
            <person name="Wu W."/>
            <person name="Sun C."/>
            <person name="Zou P."/>
            <person name="Liu Y."/>
            <person name="Dai S."/>
            <person name="Zhou R."/>
        </authorList>
    </citation>
    <scope>NUCLEOTIDE SEQUENCE [LARGE SCALE GENOMIC DNA]</scope>
</reference>
<organism evidence="1 2">
    <name type="scientific">Melastoma candidum</name>
    <dbReference type="NCBI Taxonomy" id="119954"/>
    <lineage>
        <taxon>Eukaryota</taxon>
        <taxon>Viridiplantae</taxon>
        <taxon>Streptophyta</taxon>
        <taxon>Embryophyta</taxon>
        <taxon>Tracheophyta</taxon>
        <taxon>Spermatophyta</taxon>
        <taxon>Magnoliopsida</taxon>
        <taxon>eudicotyledons</taxon>
        <taxon>Gunneridae</taxon>
        <taxon>Pentapetalae</taxon>
        <taxon>rosids</taxon>
        <taxon>malvids</taxon>
        <taxon>Myrtales</taxon>
        <taxon>Melastomataceae</taxon>
        <taxon>Melastomatoideae</taxon>
        <taxon>Melastomateae</taxon>
        <taxon>Melastoma</taxon>
    </lineage>
</organism>
<gene>
    <name evidence="1" type="ORF">MLD38_006388</name>
</gene>
<keyword evidence="2" id="KW-1185">Reference proteome</keyword>
<comment type="caution">
    <text evidence="1">The sequence shown here is derived from an EMBL/GenBank/DDBJ whole genome shotgun (WGS) entry which is preliminary data.</text>
</comment>